<dbReference type="Pfam" id="PF12165">
    <property type="entry name" value="Alfin"/>
    <property type="match status" value="1"/>
</dbReference>
<accession>A0ABC8QWR8</accession>
<organism evidence="2 3">
    <name type="scientific">Ilex paraguariensis</name>
    <name type="common">yerba mate</name>
    <dbReference type="NCBI Taxonomy" id="185542"/>
    <lineage>
        <taxon>Eukaryota</taxon>
        <taxon>Viridiplantae</taxon>
        <taxon>Streptophyta</taxon>
        <taxon>Embryophyta</taxon>
        <taxon>Tracheophyta</taxon>
        <taxon>Spermatophyta</taxon>
        <taxon>Magnoliopsida</taxon>
        <taxon>eudicotyledons</taxon>
        <taxon>Gunneridae</taxon>
        <taxon>Pentapetalae</taxon>
        <taxon>asterids</taxon>
        <taxon>campanulids</taxon>
        <taxon>Aquifoliales</taxon>
        <taxon>Aquifoliaceae</taxon>
        <taxon>Ilex</taxon>
    </lineage>
</organism>
<protein>
    <recommendedName>
        <fullName evidence="1">Alfin N-terminal domain-containing protein</fullName>
    </recommendedName>
</protein>
<keyword evidence="3" id="KW-1185">Reference proteome</keyword>
<dbReference type="Proteomes" id="UP001642360">
    <property type="component" value="Unassembled WGS sequence"/>
</dbReference>
<evidence type="ECO:0000313" key="3">
    <source>
        <dbReference type="Proteomes" id="UP001642360"/>
    </source>
</evidence>
<gene>
    <name evidence="2" type="ORF">ILEXP_LOCUS2755</name>
</gene>
<proteinExistence type="predicted"/>
<sequence length="74" mass="8071">MDLYLFCLSSLCFDDFASLSLSLSDIDDFYTLCNPEKDNLCSYGHPNETGEVTLPAEGSISRGMGWAGEIGCAY</sequence>
<name>A0ABC8QWR8_9AQUA</name>
<reference evidence="2 3" key="1">
    <citation type="submission" date="2024-02" db="EMBL/GenBank/DDBJ databases">
        <authorList>
            <person name="Vignale AGUSTIN F."/>
            <person name="Sosa J E."/>
            <person name="Modenutti C."/>
        </authorList>
    </citation>
    <scope>NUCLEOTIDE SEQUENCE [LARGE SCALE GENOMIC DNA]</scope>
</reference>
<evidence type="ECO:0000259" key="1">
    <source>
        <dbReference type="Pfam" id="PF12165"/>
    </source>
</evidence>
<feature type="domain" description="Alfin N-terminal" evidence="1">
    <location>
        <begin position="24"/>
        <end position="57"/>
    </location>
</feature>
<comment type="caution">
    <text evidence="2">The sequence shown here is derived from an EMBL/GenBank/DDBJ whole genome shotgun (WGS) entry which is preliminary data.</text>
</comment>
<evidence type="ECO:0000313" key="2">
    <source>
        <dbReference type="EMBL" id="CAK9135795.1"/>
    </source>
</evidence>
<dbReference type="EMBL" id="CAUOFW020000725">
    <property type="protein sequence ID" value="CAK9135795.1"/>
    <property type="molecule type" value="Genomic_DNA"/>
</dbReference>
<dbReference type="AlphaFoldDB" id="A0ABC8QWR8"/>
<dbReference type="InterPro" id="IPR021998">
    <property type="entry name" value="Alfin_N"/>
</dbReference>